<dbReference type="PANTHER" id="PTHR23026:SF123">
    <property type="entry name" value="NAD(P)H NITROREDUCTASE RV3131-RELATED"/>
    <property type="match status" value="1"/>
</dbReference>
<dbReference type="Gene3D" id="3.40.109.10">
    <property type="entry name" value="NADH Oxidase"/>
    <property type="match status" value="1"/>
</dbReference>
<evidence type="ECO:0000259" key="1">
    <source>
        <dbReference type="Pfam" id="PF00881"/>
    </source>
</evidence>
<dbReference type="InterPro" id="IPR050627">
    <property type="entry name" value="Nitroreductase/BluB"/>
</dbReference>
<dbReference type="RefSeq" id="WP_106336404.1">
    <property type="nucleotide sequence ID" value="NZ_PVZS01000008.1"/>
</dbReference>
<dbReference type="AlphaFoldDB" id="A0A2T1HUQ3"/>
<protein>
    <submittedName>
        <fullName evidence="2">Nitroreductase</fullName>
    </submittedName>
</protein>
<dbReference type="EMBL" id="PVZS01000008">
    <property type="protein sequence ID" value="PSC05395.1"/>
    <property type="molecule type" value="Genomic_DNA"/>
</dbReference>
<dbReference type="SUPFAM" id="SSF55469">
    <property type="entry name" value="FMN-dependent nitroreductase-like"/>
    <property type="match status" value="1"/>
</dbReference>
<dbReference type="GO" id="GO:0016491">
    <property type="term" value="F:oxidoreductase activity"/>
    <property type="evidence" value="ECO:0007669"/>
    <property type="project" value="InterPro"/>
</dbReference>
<comment type="caution">
    <text evidence="2">The sequence shown here is derived from an EMBL/GenBank/DDBJ whole genome shotgun (WGS) entry which is preliminary data.</text>
</comment>
<dbReference type="Proteomes" id="UP000239772">
    <property type="component" value="Unassembled WGS sequence"/>
</dbReference>
<accession>A0A2T1HUQ3</accession>
<dbReference type="PANTHER" id="PTHR23026">
    <property type="entry name" value="NADPH NITROREDUCTASE"/>
    <property type="match status" value="1"/>
</dbReference>
<proteinExistence type="predicted"/>
<dbReference type="InterPro" id="IPR000415">
    <property type="entry name" value="Nitroreductase-like"/>
</dbReference>
<sequence length="187" mass="20168">MDFEQALRGRRSVRDYRREPLGADTLLKLIQAAALAPSAMNEQPWRFNVIMDAERLDRLSDAAKRHLLAGAVGEGPHAEHAKAMLGDPTYQIFYHAPALVVIAAPESSPWAVEDCALAAQNFMLAAYAAGLGTCWIGFAQGYLNTPEGKSAIGLAQDMRAVAPLIVGWPAAPAPAVARSHPKVEWIN</sequence>
<dbReference type="Pfam" id="PF00881">
    <property type="entry name" value="Nitroreductase"/>
    <property type="match status" value="1"/>
</dbReference>
<feature type="domain" description="Nitroreductase" evidence="1">
    <location>
        <begin position="7"/>
        <end position="167"/>
    </location>
</feature>
<dbReference type="OrthoDB" id="9802510at2"/>
<evidence type="ECO:0000313" key="3">
    <source>
        <dbReference type="Proteomes" id="UP000239772"/>
    </source>
</evidence>
<name>A0A2T1HUQ3_9HYPH</name>
<dbReference type="InterPro" id="IPR029479">
    <property type="entry name" value="Nitroreductase"/>
</dbReference>
<keyword evidence="3" id="KW-1185">Reference proteome</keyword>
<organism evidence="2 3">
    <name type="scientific">Alsobacter soli</name>
    <dbReference type="NCBI Taxonomy" id="2109933"/>
    <lineage>
        <taxon>Bacteria</taxon>
        <taxon>Pseudomonadati</taxon>
        <taxon>Pseudomonadota</taxon>
        <taxon>Alphaproteobacteria</taxon>
        <taxon>Hyphomicrobiales</taxon>
        <taxon>Alsobacteraceae</taxon>
        <taxon>Alsobacter</taxon>
    </lineage>
</organism>
<reference evidence="3" key="1">
    <citation type="submission" date="2018-03" db="EMBL/GenBank/DDBJ databases">
        <authorList>
            <person name="Sun L."/>
            <person name="Liu H."/>
            <person name="Chen W."/>
            <person name="Huang K."/>
            <person name="Liu W."/>
            <person name="Gao X."/>
        </authorList>
    </citation>
    <scope>NUCLEOTIDE SEQUENCE [LARGE SCALE GENOMIC DNA]</scope>
    <source>
        <strain evidence="3">SH9</strain>
    </source>
</reference>
<gene>
    <name evidence="2" type="ORF">SLNSH_09365</name>
</gene>
<evidence type="ECO:0000313" key="2">
    <source>
        <dbReference type="EMBL" id="PSC05395.1"/>
    </source>
</evidence>